<dbReference type="GO" id="GO:0005840">
    <property type="term" value="C:ribosome"/>
    <property type="evidence" value="ECO:0007669"/>
    <property type="project" value="UniProtKB-KW"/>
</dbReference>
<dbReference type="InterPro" id="IPR036948">
    <property type="entry name" value="Ribosomal_eL21_sf"/>
</dbReference>
<dbReference type="SUPFAM" id="SSF50104">
    <property type="entry name" value="Translation proteins SH3-like domain"/>
    <property type="match status" value="1"/>
</dbReference>
<accession>A8E680</accession>
<dbReference type="EMBL" id="BN001029">
    <property type="protein sequence ID" value="CAL69067.1"/>
    <property type="molecule type" value="mRNA"/>
</dbReference>
<dbReference type="PANTHER" id="PTHR20981">
    <property type="entry name" value="60S RIBOSOMAL PROTEIN L21"/>
    <property type="match status" value="1"/>
</dbReference>
<dbReference type="FunFam" id="6.10.250.3260:FF:000001">
    <property type="entry name" value="60S ribosomal protein L21"/>
    <property type="match status" value="1"/>
</dbReference>
<dbReference type="GO" id="GO:1990904">
    <property type="term" value="C:ribonucleoprotein complex"/>
    <property type="evidence" value="ECO:0007669"/>
    <property type="project" value="UniProtKB-KW"/>
</dbReference>
<dbReference type="Gene3D" id="6.10.250.3260">
    <property type="match status" value="1"/>
</dbReference>
<keyword evidence="2 6" id="KW-0689">Ribosomal protein</keyword>
<dbReference type="GO" id="GO:0006412">
    <property type="term" value="P:translation"/>
    <property type="evidence" value="ECO:0007669"/>
    <property type="project" value="InterPro"/>
</dbReference>
<keyword evidence="3" id="KW-0687">Ribonucleoprotein</keyword>
<evidence type="ECO:0000256" key="5">
    <source>
        <dbReference type="ARBA" id="ARBA00035327"/>
    </source>
</evidence>
<evidence type="ECO:0000256" key="3">
    <source>
        <dbReference type="ARBA" id="ARBA00023274"/>
    </source>
</evidence>
<organism evidence="6">
    <name type="scientific">Spadella cephaloptera</name>
    <dbReference type="NCBI Taxonomy" id="52888"/>
    <lineage>
        <taxon>Eukaryota</taxon>
        <taxon>Metazoa</taxon>
        <taxon>Spiralia</taxon>
        <taxon>Gnathifera</taxon>
        <taxon>Chaetognatha</taxon>
        <taxon>Sagittoidea</taxon>
        <taxon>Phragmophora</taxon>
        <taxon>Spadellidae</taxon>
        <taxon>Spadella</taxon>
    </lineage>
</organism>
<dbReference type="FunFam" id="2.30.30.70:FF:000001">
    <property type="entry name" value="60S ribosomal protein L21"/>
    <property type="match status" value="1"/>
</dbReference>
<dbReference type="Gene3D" id="2.30.30.70">
    <property type="entry name" value="Ribosomal protein L21"/>
    <property type="match status" value="1"/>
</dbReference>
<evidence type="ECO:0000313" key="6">
    <source>
        <dbReference type="EMBL" id="CAL69067.1"/>
    </source>
</evidence>
<name>A8E680_9BILA</name>
<dbReference type="Pfam" id="PF01157">
    <property type="entry name" value="Ribosomal_L21e"/>
    <property type="match status" value="1"/>
</dbReference>
<evidence type="ECO:0000256" key="1">
    <source>
        <dbReference type="ARBA" id="ARBA00008427"/>
    </source>
</evidence>
<evidence type="ECO:0000256" key="2">
    <source>
        <dbReference type="ARBA" id="ARBA00022980"/>
    </source>
</evidence>
<comment type="similarity">
    <text evidence="1">Belongs to the eukaryotic ribosomal protein eL21 family.</text>
</comment>
<dbReference type="GO" id="GO:0003735">
    <property type="term" value="F:structural constituent of ribosome"/>
    <property type="evidence" value="ECO:0007669"/>
    <property type="project" value="InterPro"/>
</dbReference>
<reference evidence="6" key="1">
    <citation type="journal article" date="2007" name="BMC Evol. Biol.">
        <title>Translational machinery of the chaetognath Spadella cephaloptera: a transcriptomic approach to the analysis of cytosolic ribosomal protein genes and their expression.</title>
        <authorList>
            <person name="Barthelemy R."/>
            <person name="Chenuil A."/>
            <person name="Blanquart S."/>
            <person name="Casanova J.-P."/>
            <person name="Faure E."/>
        </authorList>
    </citation>
    <scope>NUCLEOTIDE SEQUENCE</scope>
    <source>
        <tissue evidence="6">Whole animal</tissue>
    </source>
</reference>
<dbReference type="PROSITE" id="PS01171">
    <property type="entry name" value="RIBOSOMAL_L21E"/>
    <property type="match status" value="1"/>
</dbReference>
<sequence>MTNSKGYRRGTRYMFRRPFRKNGVPSVATLLKVYKIGDIVDIKGDGSVHSGMPHKYYHGRTGRVFNVTTRSLGVVVTKPVRNRIEKKKICIRAEHVRHSSCRQDFLDRVKRNDTIRRECKKNGTEVPDLKRKPVGPRPAHIVRTKNNKPSLFQPIPYEFIV</sequence>
<dbReference type="InterPro" id="IPR018259">
    <property type="entry name" value="Ribosomal_eL21_CS"/>
</dbReference>
<dbReference type="AlphaFoldDB" id="A8E680"/>
<dbReference type="InterPro" id="IPR008991">
    <property type="entry name" value="Translation_prot_SH3-like_sf"/>
</dbReference>
<gene>
    <name evidence="6" type="primary">rpl21.1</name>
</gene>
<evidence type="ECO:0000256" key="4">
    <source>
        <dbReference type="ARBA" id="ARBA00035219"/>
    </source>
</evidence>
<proteinExistence type="evidence at transcript level"/>
<dbReference type="InterPro" id="IPR001147">
    <property type="entry name" value="Ribosomal_eL21"/>
</dbReference>
<protein>
    <recommendedName>
        <fullName evidence="4">Large ribosomal subunit protein eL21</fullName>
    </recommendedName>
    <alternativeName>
        <fullName evidence="5">60S ribosomal protein L21</fullName>
    </alternativeName>
</protein>